<dbReference type="SUPFAM" id="SSF55846">
    <property type="entry name" value="N-acetylmuramoyl-L-alanine amidase-like"/>
    <property type="match status" value="1"/>
</dbReference>
<evidence type="ECO:0000313" key="6">
    <source>
        <dbReference type="EMBL" id="QTX03921.1"/>
    </source>
</evidence>
<dbReference type="InterPro" id="IPR006619">
    <property type="entry name" value="PGRP_domain_met/bac"/>
</dbReference>
<dbReference type="Proteomes" id="UP000671914">
    <property type="component" value="Chromosome"/>
</dbReference>
<evidence type="ECO:0000259" key="5">
    <source>
        <dbReference type="SMART" id="SM00701"/>
    </source>
</evidence>
<dbReference type="KEGG" id="aarc:G127AT_11470"/>
<dbReference type="AlphaFoldDB" id="A0A975IPE8"/>
<dbReference type="CDD" id="cd06583">
    <property type="entry name" value="PGRP"/>
    <property type="match status" value="1"/>
</dbReference>
<feature type="signal peptide" evidence="3">
    <location>
        <begin position="1"/>
        <end position="25"/>
    </location>
</feature>
<dbReference type="GO" id="GO:0009253">
    <property type="term" value="P:peptidoglycan catabolic process"/>
    <property type="evidence" value="ECO:0007669"/>
    <property type="project" value="InterPro"/>
</dbReference>
<dbReference type="InterPro" id="IPR036505">
    <property type="entry name" value="Amidase/PGRP_sf"/>
</dbReference>
<gene>
    <name evidence="6" type="ORF">G127AT_11470</name>
</gene>
<evidence type="ECO:0000256" key="1">
    <source>
        <dbReference type="ARBA" id="ARBA00007553"/>
    </source>
</evidence>
<protein>
    <submittedName>
        <fullName evidence="6">N-acetylmuramoyl-L-alanine amidase</fullName>
    </submittedName>
</protein>
<comment type="similarity">
    <text evidence="1">Belongs to the N-acetylmuramoyl-L-alanine amidase 2 family.</text>
</comment>
<dbReference type="GO" id="GO:0008270">
    <property type="term" value="F:zinc ion binding"/>
    <property type="evidence" value="ECO:0007669"/>
    <property type="project" value="InterPro"/>
</dbReference>
<dbReference type="GO" id="GO:0008745">
    <property type="term" value="F:N-acetylmuramoyl-L-alanine amidase activity"/>
    <property type="evidence" value="ECO:0007669"/>
    <property type="project" value="InterPro"/>
</dbReference>
<keyword evidence="3" id="KW-0732">Signal</keyword>
<keyword evidence="7" id="KW-1185">Reference proteome</keyword>
<feature type="domain" description="Peptidoglycan recognition protein family" evidence="5">
    <location>
        <begin position="46"/>
        <end position="201"/>
    </location>
</feature>
<evidence type="ECO:0000313" key="7">
    <source>
        <dbReference type="Proteomes" id="UP000671914"/>
    </source>
</evidence>
<dbReference type="Pfam" id="PF01510">
    <property type="entry name" value="Amidase_2"/>
    <property type="match status" value="1"/>
</dbReference>
<reference evidence="6" key="1">
    <citation type="submission" date="2021-03" db="EMBL/GenBank/DDBJ databases">
        <title>Agromyces archimandritus sp. nov., isolated from the cockroach Archimandrita tessellata.</title>
        <authorList>
            <person name="Guzman J."/>
            <person name="Ortuzar M."/>
            <person name="Poehlein A."/>
            <person name="Daniel R."/>
            <person name="Trujillo M."/>
            <person name="Vilcinskas A."/>
        </authorList>
    </citation>
    <scope>NUCLEOTIDE SEQUENCE</scope>
    <source>
        <strain evidence="6">G127AT</strain>
    </source>
</reference>
<evidence type="ECO:0000259" key="4">
    <source>
        <dbReference type="SMART" id="SM00644"/>
    </source>
</evidence>
<sequence>MNEITRRTALAGLAAGAAVPLLGAAAVPAHGPGHGRGPKGPLVEQPRIYSGDEWGARPPSATPTVVHARPNKIIVHHTAFPNTADHSLAYAFQNSRDIQDLHMDQNGWLDSGQHFTNSQGGYLTEGRAGSLAALQRGRWMIESAHTVGQNTQSIGIENDGSYHLGAPVPEEQWASLVHFCAYTCQQYGIPATEIYGHMDFNETLCPGGLHDRLPELRELVAGRLQRRR</sequence>
<dbReference type="InterPro" id="IPR002502">
    <property type="entry name" value="Amidase_domain"/>
</dbReference>
<dbReference type="InterPro" id="IPR006311">
    <property type="entry name" value="TAT_signal"/>
</dbReference>
<dbReference type="PANTHER" id="PTHR11022:SF41">
    <property type="entry name" value="PEPTIDOGLYCAN-RECOGNITION PROTEIN LC-RELATED"/>
    <property type="match status" value="1"/>
</dbReference>
<feature type="domain" description="N-acetylmuramoyl-L-alanine amidase" evidence="4">
    <location>
        <begin position="60"/>
        <end position="207"/>
    </location>
</feature>
<dbReference type="InterPro" id="IPR015510">
    <property type="entry name" value="PGRP"/>
</dbReference>
<dbReference type="PROSITE" id="PS51318">
    <property type="entry name" value="TAT"/>
    <property type="match status" value="1"/>
</dbReference>
<accession>A0A975IPE8</accession>
<feature type="chain" id="PRO_5038767109" evidence="3">
    <location>
        <begin position="26"/>
        <end position="228"/>
    </location>
</feature>
<evidence type="ECO:0000256" key="3">
    <source>
        <dbReference type="SAM" id="SignalP"/>
    </source>
</evidence>
<evidence type="ECO:0000256" key="2">
    <source>
        <dbReference type="SAM" id="MobiDB-lite"/>
    </source>
</evidence>
<dbReference type="Gene3D" id="3.40.80.10">
    <property type="entry name" value="Peptidoglycan recognition protein-like"/>
    <property type="match status" value="1"/>
</dbReference>
<proteinExistence type="inferred from homology"/>
<organism evidence="6 7">
    <name type="scientific">Agromyces archimandritae</name>
    <dbReference type="NCBI Taxonomy" id="2781962"/>
    <lineage>
        <taxon>Bacteria</taxon>
        <taxon>Bacillati</taxon>
        <taxon>Actinomycetota</taxon>
        <taxon>Actinomycetes</taxon>
        <taxon>Micrococcales</taxon>
        <taxon>Microbacteriaceae</taxon>
        <taxon>Agromyces</taxon>
    </lineage>
</organism>
<dbReference type="PANTHER" id="PTHR11022">
    <property type="entry name" value="PEPTIDOGLYCAN RECOGNITION PROTEIN"/>
    <property type="match status" value="1"/>
</dbReference>
<dbReference type="EMBL" id="CP071696">
    <property type="protein sequence ID" value="QTX03921.1"/>
    <property type="molecule type" value="Genomic_DNA"/>
</dbReference>
<feature type="region of interest" description="Disordered" evidence="2">
    <location>
        <begin position="30"/>
        <end position="63"/>
    </location>
</feature>
<dbReference type="SMART" id="SM00701">
    <property type="entry name" value="PGRP"/>
    <property type="match status" value="1"/>
</dbReference>
<dbReference type="RefSeq" id="WP_210896998.1">
    <property type="nucleotide sequence ID" value="NZ_CP071696.1"/>
</dbReference>
<name>A0A975IPE8_9MICO</name>
<dbReference type="SMART" id="SM00644">
    <property type="entry name" value="Ami_2"/>
    <property type="match status" value="1"/>
</dbReference>